<dbReference type="FunFam" id="3.30.1330.30:FF:000008">
    <property type="entry name" value="Protein pelota homolog"/>
    <property type="match status" value="1"/>
</dbReference>
<dbReference type="Gene3D" id="2.30.30.870">
    <property type="entry name" value="Pelota, domain A"/>
    <property type="match status" value="1"/>
</dbReference>
<reference evidence="9" key="1">
    <citation type="journal article" date="2013" name="Genome Biol.">
        <title>Draft genome of the mountain pine beetle, Dendroctonus ponderosae Hopkins, a major forest pest.</title>
        <authorList>
            <person name="Keeling C.I."/>
            <person name="Yuen M.M."/>
            <person name="Liao N.Y."/>
            <person name="Docking T.R."/>
            <person name="Chan S.K."/>
            <person name="Taylor G.A."/>
            <person name="Palmquist D.L."/>
            <person name="Jackman S.D."/>
            <person name="Nguyen A."/>
            <person name="Li M."/>
            <person name="Henderson H."/>
            <person name="Janes J.K."/>
            <person name="Zhao Y."/>
            <person name="Pandoh P."/>
            <person name="Moore R."/>
            <person name="Sperling F.A."/>
            <person name="Huber D.P."/>
            <person name="Birol I."/>
            <person name="Jones S.J."/>
            <person name="Bohlmann J."/>
        </authorList>
    </citation>
    <scope>NUCLEOTIDE SEQUENCE</scope>
</reference>
<evidence type="ECO:0000256" key="1">
    <source>
        <dbReference type="ARBA" id="ARBA00001968"/>
    </source>
</evidence>
<dbReference type="Pfam" id="PF26356">
    <property type="entry name" value="Pelota_N"/>
    <property type="match status" value="1"/>
</dbReference>
<keyword evidence="5 6" id="KW-0479">Metal-binding</keyword>
<comment type="subcellular location">
    <subcellularLocation>
        <location evidence="2 6">Cytoplasm</location>
    </subcellularLocation>
</comment>
<dbReference type="SUPFAM" id="SSF53137">
    <property type="entry name" value="Translational machinery components"/>
    <property type="match status" value="1"/>
</dbReference>
<dbReference type="GO" id="GO:0070481">
    <property type="term" value="P:nuclear-transcribed mRNA catabolic process, non-stop decay"/>
    <property type="evidence" value="ECO:0007669"/>
    <property type="project" value="InterPro"/>
</dbReference>
<evidence type="ECO:0000256" key="3">
    <source>
        <dbReference type="ARBA" id="ARBA00009504"/>
    </source>
</evidence>
<dbReference type="GO" id="GO:0032790">
    <property type="term" value="P:ribosome disassembly"/>
    <property type="evidence" value="ECO:0007669"/>
    <property type="project" value="TreeGrafter"/>
</dbReference>
<dbReference type="PANTHER" id="PTHR10853:SF0">
    <property type="entry name" value="PROTEIN PELOTA HOMOLOG"/>
    <property type="match status" value="1"/>
</dbReference>
<keyword evidence="4 6" id="KW-0963">Cytoplasm</keyword>
<dbReference type="AlphaFoldDB" id="A0AAR5PZC0"/>
<evidence type="ECO:0000256" key="2">
    <source>
        <dbReference type="ARBA" id="ARBA00004496"/>
    </source>
</evidence>
<dbReference type="SUPFAM" id="SSF159065">
    <property type="entry name" value="Dom34/Pelota N-terminal domain-like"/>
    <property type="match status" value="1"/>
</dbReference>
<dbReference type="Gene3D" id="3.30.1330.30">
    <property type="match status" value="1"/>
</dbReference>
<dbReference type="InterPro" id="IPR029064">
    <property type="entry name" value="Ribosomal_eL30-like_sf"/>
</dbReference>
<dbReference type="NCBIfam" id="TIGR00111">
    <property type="entry name" value="pelota"/>
    <property type="match status" value="1"/>
</dbReference>
<dbReference type="InterPro" id="IPR042226">
    <property type="entry name" value="eFR1_2_sf"/>
</dbReference>
<dbReference type="InterPro" id="IPR005140">
    <property type="entry name" value="eRF1_Pelota-like_N"/>
</dbReference>
<evidence type="ECO:0000313" key="8">
    <source>
        <dbReference type="EnsemblMetazoa" id="XP_019766176.1"/>
    </source>
</evidence>
<sequence>MKLVHRDIDKGQGAVTLVPEEPEDMWHAYNLIAEGDSVKSSTIRKVQIESATGSSTSSRVRTTLTITVETIDFDTQACMLRLKGRNIEENQHVKMGAYHTLDLELNRKFSLRKVEWDSIALERIEQACDPTKSADVAAVIMQEGLAHVCLITSSMTLIRAKIDVTIPRKRKGLVQQHEKGLAKFYEQVMQAILRHVNFDVVKCVLVASPGFVRDQFFDYMLQAAVKTDNKLLLDNKTKFMLVHASSGFKHSLKEVLQDAAVMSKICDTKAASEVKALQQFYAVLQAEPAKAFYGKGHVQRANEAQAIESLLISDRLFRCDDVKQRKEYVALVDAVREAGGEVRMFSSMHLSGEQLEQLTGIAAILRFPMPELEEEEEDEAEQE</sequence>
<dbReference type="Pfam" id="PF03464">
    <property type="entry name" value="eRF1_2"/>
    <property type="match status" value="1"/>
</dbReference>
<evidence type="ECO:0000313" key="9">
    <source>
        <dbReference type="Proteomes" id="UP000019118"/>
    </source>
</evidence>
<dbReference type="InterPro" id="IPR005142">
    <property type="entry name" value="eRF1_3"/>
</dbReference>
<accession>A0AAR5PZC0</accession>
<comment type="similarity">
    <text evidence="3 6">Belongs to the eukaryotic release factor 1 family. Pelota subfamily.</text>
</comment>
<feature type="domain" description="eRF1/Pelota-like N-terminal" evidence="7">
    <location>
        <begin position="1"/>
        <end position="129"/>
    </location>
</feature>
<dbReference type="SMART" id="SM01194">
    <property type="entry name" value="eRF1_1"/>
    <property type="match status" value="1"/>
</dbReference>
<evidence type="ECO:0000256" key="4">
    <source>
        <dbReference type="ARBA" id="ARBA00022490"/>
    </source>
</evidence>
<dbReference type="GO" id="GO:0005737">
    <property type="term" value="C:cytoplasm"/>
    <property type="evidence" value="ECO:0007669"/>
    <property type="project" value="UniProtKB-SubCell"/>
</dbReference>
<dbReference type="Proteomes" id="UP000019118">
    <property type="component" value="Unassembled WGS sequence"/>
</dbReference>
<comment type="function">
    <text evidence="6">Component of the Pelota-HBS1L complex, a complex that recognizes stalled ribosomes and triggers the No-Go Decay (NGD) pathway. In the Pelota-HBS1L complex, pelo recognizes ribosomes stalled at the 3' end of an mRNA and engages stalled ribosomes by destabilizing mRNA in the mRNA channel.</text>
</comment>
<dbReference type="InterPro" id="IPR038069">
    <property type="entry name" value="Pelota/DOM34_N"/>
</dbReference>
<dbReference type="InterPro" id="IPR004405">
    <property type="entry name" value="TF_pelota"/>
</dbReference>
<evidence type="ECO:0000259" key="7">
    <source>
        <dbReference type="SMART" id="SM01194"/>
    </source>
</evidence>
<name>A0AAR5PZC0_DENPD</name>
<dbReference type="Gene3D" id="3.30.420.60">
    <property type="entry name" value="eRF1 domain 2"/>
    <property type="match status" value="1"/>
</dbReference>
<protein>
    <recommendedName>
        <fullName evidence="6">Protein pelota homolog</fullName>
    </recommendedName>
</protein>
<dbReference type="GO" id="GO:0046872">
    <property type="term" value="F:metal ion binding"/>
    <property type="evidence" value="ECO:0007669"/>
    <property type="project" value="UniProtKB-KW"/>
</dbReference>
<dbReference type="FunFam" id="2.30.30.870:FF:000001">
    <property type="entry name" value="Protein pelota homolog"/>
    <property type="match status" value="1"/>
</dbReference>
<dbReference type="Pfam" id="PF03465">
    <property type="entry name" value="eRF1_3"/>
    <property type="match status" value="1"/>
</dbReference>
<reference evidence="8" key="2">
    <citation type="submission" date="2024-08" db="UniProtKB">
        <authorList>
            <consortium name="EnsemblMetazoa"/>
        </authorList>
    </citation>
    <scope>IDENTIFICATION</scope>
</reference>
<dbReference type="GO" id="GO:0071025">
    <property type="term" value="P:RNA surveillance"/>
    <property type="evidence" value="ECO:0007669"/>
    <property type="project" value="InterPro"/>
</dbReference>
<proteinExistence type="inferred from homology"/>
<dbReference type="SUPFAM" id="SSF55315">
    <property type="entry name" value="L30e-like"/>
    <property type="match status" value="1"/>
</dbReference>
<evidence type="ECO:0000256" key="6">
    <source>
        <dbReference type="RuleBase" id="RU362019"/>
    </source>
</evidence>
<dbReference type="InterPro" id="IPR058547">
    <property type="entry name" value="Pelota_N"/>
</dbReference>
<dbReference type="EnsemblMetazoa" id="XM_019910617.1">
    <property type="protein sequence ID" value="XP_019766176.1"/>
    <property type="gene ID" value="LOC109541695"/>
</dbReference>
<evidence type="ECO:0000256" key="5">
    <source>
        <dbReference type="ARBA" id="ARBA00022723"/>
    </source>
</evidence>
<organism evidence="8 9">
    <name type="scientific">Dendroctonus ponderosae</name>
    <name type="common">Mountain pine beetle</name>
    <dbReference type="NCBI Taxonomy" id="77166"/>
    <lineage>
        <taxon>Eukaryota</taxon>
        <taxon>Metazoa</taxon>
        <taxon>Ecdysozoa</taxon>
        <taxon>Arthropoda</taxon>
        <taxon>Hexapoda</taxon>
        <taxon>Insecta</taxon>
        <taxon>Pterygota</taxon>
        <taxon>Neoptera</taxon>
        <taxon>Endopterygota</taxon>
        <taxon>Coleoptera</taxon>
        <taxon>Polyphaga</taxon>
        <taxon>Cucujiformia</taxon>
        <taxon>Curculionidae</taxon>
        <taxon>Scolytinae</taxon>
        <taxon>Dendroctonus</taxon>
    </lineage>
</organism>
<keyword evidence="9" id="KW-1185">Reference proteome</keyword>
<dbReference type="PANTHER" id="PTHR10853">
    <property type="entry name" value="PELOTA"/>
    <property type="match status" value="1"/>
</dbReference>
<dbReference type="InterPro" id="IPR005141">
    <property type="entry name" value="eRF1_2"/>
</dbReference>
<dbReference type="GO" id="GO:0070651">
    <property type="term" value="P:nonfunctional rRNA decay"/>
    <property type="evidence" value="ECO:0007669"/>
    <property type="project" value="TreeGrafter"/>
</dbReference>
<dbReference type="GO" id="GO:0070966">
    <property type="term" value="P:nuclear-transcribed mRNA catabolic process, no-go decay"/>
    <property type="evidence" value="ECO:0007669"/>
    <property type="project" value="InterPro"/>
</dbReference>
<comment type="cofactor">
    <cofactor evidence="1 6">
        <name>a divalent metal cation</name>
        <dbReference type="ChEBI" id="CHEBI:60240"/>
    </cofactor>
</comment>
<dbReference type="FunFam" id="3.30.420.60:FF:000002">
    <property type="entry name" value="Protein pelota homolog"/>
    <property type="match status" value="1"/>
</dbReference>